<feature type="compositionally biased region" description="Low complexity" evidence="1">
    <location>
        <begin position="1258"/>
        <end position="1268"/>
    </location>
</feature>
<feature type="compositionally biased region" description="Polar residues" evidence="1">
    <location>
        <begin position="1366"/>
        <end position="1390"/>
    </location>
</feature>
<feature type="compositionally biased region" description="Low complexity" evidence="1">
    <location>
        <begin position="158"/>
        <end position="170"/>
    </location>
</feature>
<feature type="compositionally biased region" description="Low complexity" evidence="1">
    <location>
        <begin position="403"/>
        <end position="416"/>
    </location>
</feature>
<comment type="caution">
    <text evidence="2">The sequence shown here is derived from an EMBL/GenBank/DDBJ whole genome shotgun (WGS) entry which is preliminary data.</text>
</comment>
<feature type="region of interest" description="Disordered" evidence="1">
    <location>
        <begin position="17"/>
        <end position="54"/>
    </location>
</feature>
<feature type="compositionally biased region" description="Polar residues" evidence="1">
    <location>
        <begin position="521"/>
        <end position="542"/>
    </location>
</feature>
<evidence type="ECO:0000256" key="1">
    <source>
        <dbReference type="SAM" id="MobiDB-lite"/>
    </source>
</evidence>
<feature type="compositionally biased region" description="Low complexity" evidence="1">
    <location>
        <begin position="758"/>
        <end position="767"/>
    </location>
</feature>
<evidence type="ECO:0000313" key="3">
    <source>
        <dbReference type="EMBL" id="KAA1094799.1"/>
    </source>
</evidence>
<feature type="compositionally biased region" description="Low complexity" evidence="1">
    <location>
        <begin position="1120"/>
        <end position="1130"/>
    </location>
</feature>
<feature type="region of interest" description="Disordered" evidence="1">
    <location>
        <begin position="310"/>
        <end position="349"/>
    </location>
</feature>
<sequence>MDVIKILEYFYPSTDLDQKQRSFSPSSSSPSIARSTPAHHNPSTGTSSSSARPPVHPLLSSLVLASALNSDYHSHPVDQYQPDYAHSNQSSSSFYSCPPNLSNPISASLLPATLPLRADSTHSTISSSTPSSTLTANRHSRSDSLSSLHHHTTIFTTPRSSCRSSRAPPSLQITRPGSSCSASNRLFPTNSSLPSSLGHPIHHSSSIPSLLPPLRSARPSSVHLTPSSPSLFGLAHESSPSPSSPPSSSSSSSSSSSCRARRHSAFSLNNSSPYPTNKVAPKPKISSALAHTQHLMGSNQNQASPNLTAKQFSSKTSSLDPEQSTPSLISIRPVGGIGESPFRQNQPHLSTSHVISTTLNTSRLFHKLPPRQRAVTQPLTNTSILSSSTNASTSQKTHKKNLSDCPSSESNHPSSSAGRPPTPTLTQLEIPSLIAHTRTRRENQEPSGSRSIVTSLGLAPISQSFSHPFSFNPRHPPTNPTALHDFPSYNATSTDALRFVSQGSSIPSLLNPSRLKPVANDPSQTDHQTQAEGIHTNQQTKDPNPLLQETPLSSPKIANHPFQTRATFLSVPNRHADSNAYSRQHQDPHPRSTTPDTSQSPPPPPLKPNVTGSQPRQTLRRGVSFEPSGKSFCKYALPKPRLDANPATQESTRQRKGGHNRQNSITVNNPTVVFPSKTPVIESDTNTEELKERFWNSKPNNLTANQVWAEIYISRLERKLWKAQAEADISADCLAFCIPSGSNGGIQKPQISRRRRVASASDAVQARPGASPSRPKKLSQSKEGTNKSKRFDLTAFYKASGNERTCNQLIRCQRSSPLEISDGPLHHLPCISSSNYQPIDVIIPYRPDLLSSPRHQPQSNFRPATNSRVIRREASTNFPRSNDSERGYRIVLPVANSQQPKSQRRRSRSVPELRQIHVQLPSPPQSMKDMTGISDDLTYKHSEFYIDRPWPVEDPTSPTTLSIPQTLLDAMFPPAPDSARNAPPYPSENVLSLGSSSRPVHCVSSTKDLHRSVCATIEVPDGTVAFSRSDSADASNELSESISKGPLYSLPRFIEPRPTAVVALPPPPRKRNPTPVVSTHSSSQNSSVRTKRSTNESMVAHLSYPTPSEKSGLEFPVPPSIRLSRRSSSPLTPPNPRTDQVVTSPIQPTSFVYETSQRIQRRSISSIYPISPTCQSPDDSAHRYSGFLSHVSSRPCSLGVTSPWIDREGRDDRITTFTPNKPPLSALYLTSSPQIHLAGDDQPNTVVNSMSAFRDSTHSGGSASSHSAIDPDKPINQADLFYQVPASPRRSLIRDYDDHMKQTTENQVGASTSTAVIERSVLIDEILAGYAGPRRTLMTRPVRPRLKTQELVTESALDLAKDQDEAGSTQSDPVANDVDSSQSGTRSAVTQRIPRIIDAFEARLSSHSRYSSH</sequence>
<reference evidence="4 5" key="1">
    <citation type="submission" date="2019-05" db="EMBL/GenBank/DDBJ databases">
        <title>Emergence of the Ug99 lineage of the wheat stem rust pathogen through somatic hybridization.</title>
        <authorList>
            <person name="Li F."/>
            <person name="Upadhyaya N.M."/>
            <person name="Sperschneider J."/>
            <person name="Matny O."/>
            <person name="Nguyen-Phuc H."/>
            <person name="Mago R."/>
            <person name="Raley C."/>
            <person name="Miller M.E."/>
            <person name="Silverstein K.A.T."/>
            <person name="Henningsen E."/>
            <person name="Hirsch C.D."/>
            <person name="Visser B."/>
            <person name="Pretorius Z.A."/>
            <person name="Steffenson B.J."/>
            <person name="Schwessinger B."/>
            <person name="Dodds P.N."/>
            <person name="Figueroa M."/>
        </authorList>
    </citation>
    <scope>NUCLEOTIDE SEQUENCE [LARGE SCALE GENOMIC DNA]</scope>
    <source>
        <strain evidence="3">21-0</strain>
        <strain evidence="2 5">Ug99</strain>
    </source>
</reference>
<feature type="compositionally biased region" description="Polar residues" evidence="1">
    <location>
        <begin position="171"/>
        <end position="186"/>
    </location>
</feature>
<feature type="compositionally biased region" description="Polar residues" evidence="1">
    <location>
        <begin position="266"/>
        <end position="275"/>
    </location>
</feature>
<feature type="region of interest" description="Disordered" evidence="1">
    <location>
        <begin position="215"/>
        <end position="282"/>
    </location>
</feature>
<proteinExistence type="predicted"/>
<feature type="compositionally biased region" description="Low complexity" evidence="1">
    <location>
        <begin position="22"/>
        <end position="31"/>
    </location>
</feature>
<feature type="compositionally biased region" description="Low complexity" evidence="1">
    <location>
        <begin position="1073"/>
        <end position="1088"/>
    </location>
</feature>
<gene>
    <name evidence="3" type="ORF">PGT21_030405</name>
    <name evidence="2" type="ORF">PGTUg99_019055</name>
</gene>
<feature type="region of interest" description="Disordered" evidence="1">
    <location>
        <begin position="507"/>
        <end position="558"/>
    </location>
</feature>
<feature type="region of interest" description="Disordered" evidence="1">
    <location>
        <begin position="745"/>
        <end position="786"/>
    </location>
</feature>
<dbReference type="Proteomes" id="UP000324748">
    <property type="component" value="Unassembled WGS sequence"/>
</dbReference>
<feature type="region of interest" description="Disordered" evidence="1">
    <location>
        <begin position="577"/>
        <end position="678"/>
    </location>
</feature>
<feature type="region of interest" description="Disordered" evidence="1">
    <location>
        <begin position="1252"/>
        <end position="1275"/>
    </location>
</feature>
<dbReference type="EMBL" id="VSWC01000079">
    <property type="protein sequence ID" value="KAA1094799.1"/>
    <property type="molecule type" value="Genomic_DNA"/>
</dbReference>
<feature type="compositionally biased region" description="Low complexity" evidence="1">
    <location>
        <begin position="121"/>
        <end position="135"/>
    </location>
</feature>
<feature type="region of interest" description="Disordered" evidence="1">
    <location>
        <begin position="893"/>
        <end position="913"/>
    </location>
</feature>
<feature type="region of interest" description="Disordered" evidence="1">
    <location>
        <begin position="120"/>
        <end position="186"/>
    </location>
</feature>
<keyword evidence="4" id="KW-1185">Reference proteome</keyword>
<feature type="region of interest" description="Disordered" evidence="1">
    <location>
        <begin position="74"/>
        <end position="93"/>
    </location>
</feature>
<evidence type="ECO:0000313" key="4">
    <source>
        <dbReference type="Proteomes" id="UP000324748"/>
    </source>
</evidence>
<feature type="region of interest" description="Disordered" evidence="1">
    <location>
        <begin position="467"/>
        <end position="487"/>
    </location>
</feature>
<feature type="compositionally biased region" description="Polar residues" evidence="1">
    <location>
        <begin position="660"/>
        <end position="671"/>
    </location>
</feature>
<feature type="region of interest" description="Disordered" evidence="1">
    <location>
        <begin position="1059"/>
        <end position="1143"/>
    </location>
</feature>
<feature type="region of interest" description="Disordered" evidence="1">
    <location>
        <begin position="1362"/>
        <end position="1392"/>
    </location>
</feature>
<dbReference type="Proteomes" id="UP000325313">
    <property type="component" value="Unassembled WGS sequence"/>
</dbReference>
<name>A0A5B0MSU2_PUCGR</name>
<dbReference type="OrthoDB" id="2507859at2759"/>
<feature type="region of interest" description="Disordered" evidence="1">
    <location>
        <begin position="368"/>
        <end position="428"/>
    </location>
</feature>
<protein>
    <submittedName>
        <fullName evidence="2">Uncharacterized protein</fullName>
    </submittedName>
</protein>
<evidence type="ECO:0000313" key="2">
    <source>
        <dbReference type="EMBL" id="KAA1079106.1"/>
    </source>
</evidence>
<feature type="compositionally biased region" description="Polar residues" evidence="1">
    <location>
        <begin position="41"/>
        <end position="51"/>
    </location>
</feature>
<accession>A0A5B0MSU2</accession>
<organism evidence="2 5">
    <name type="scientific">Puccinia graminis f. sp. tritici</name>
    <dbReference type="NCBI Taxonomy" id="56615"/>
    <lineage>
        <taxon>Eukaryota</taxon>
        <taxon>Fungi</taxon>
        <taxon>Dikarya</taxon>
        <taxon>Basidiomycota</taxon>
        <taxon>Pucciniomycotina</taxon>
        <taxon>Pucciniomycetes</taxon>
        <taxon>Pucciniales</taxon>
        <taxon>Pucciniaceae</taxon>
        <taxon>Puccinia</taxon>
    </lineage>
</organism>
<evidence type="ECO:0000313" key="5">
    <source>
        <dbReference type="Proteomes" id="UP000325313"/>
    </source>
</evidence>
<feature type="compositionally biased region" description="Low complexity" evidence="1">
    <location>
        <begin position="238"/>
        <end position="257"/>
    </location>
</feature>
<feature type="compositionally biased region" description="Polar residues" evidence="1">
    <location>
        <begin position="310"/>
        <end position="328"/>
    </location>
</feature>
<dbReference type="EMBL" id="VDEP01000444">
    <property type="protein sequence ID" value="KAA1079106.1"/>
    <property type="molecule type" value="Genomic_DNA"/>
</dbReference>
<feature type="compositionally biased region" description="Low complexity" evidence="1">
    <location>
        <begin position="379"/>
        <end position="394"/>
    </location>
</feature>